<gene>
    <name evidence="19" type="primary">LOC116296225</name>
</gene>
<evidence type="ECO:0000256" key="3">
    <source>
        <dbReference type="ARBA" id="ARBA00010626"/>
    </source>
</evidence>
<protein>
    <recommendedName>
        <fullName evidence="5">GDP-fucose protein O-fucosyltransferase 1</fullName>
        <ecNumber evidence="4">2.4.1.221</ecNumber>
    </recommendedName>
    <alternativeName>
        <fullName evidence="14">Peptide-O-fucosyltransferase 1</fullName>
    </alternativeName>
</protein>
<evidence type="ECO:0000256" key="8">
    <source>
        <dbReference type="ARBA" id="ARBA00022824"/>
    </source>
</evidence>
<evidence type="ECO:0000256" key="15">
    <source>
        <dbReference type="ARBA" id="ARBA00047273"/>
    </source>
</evidence>
<dbReference type="GeneID" id="116296225"/>
<dbReference type="Gene3D" id="3.40.50.11340">
    <property type="match status" value="1"/>
</dbReference>
<reference evidence="19" key="1">
    <citation type="submission" date="2025-08" db="UniProtKB">
        <authorList>
            <consortium name="RefSeq"/>
        </authorList>
    </citation>
    <scope>IDENTIFICATION</scope>
    <source>
        <tissue evidence="19">Tentacle</tissue>
    </source>
</reference>
<dbReference type="GO" id="GO:0046922">
    <property type="term" value="F:peptide-O-fucosyltransferase activity"/>
    <property type="evidence" value="ECO:0007669"/>
    <property type="project" value="UniProtKB-EC"/>
</dbReference>
<proteinExistence type="inferred from homology"/>
<feature type="signal peptide" evidence="17">
    <location>
        <begin position="1"/>
        <end position="22"/>
    </location>
</feature>
<evidence type="ECO:0000256" key="16">
    <source>
        <dbReference type="ARBA" id="ARBA00048647"/>
    </source>
</evidence>
<dbReference type="GO" id="GO:0008593">
    <property type="term" value="P:regulation of Notch signaling pathway"/>
    <property type="evidence" value="ECO:0007669"/>
    <property type="project" value="TreeGrafter"/>
</dbReference>
<dbReference type="FunCoup" id="A0A6P8HXK4">
    <property type="interactions" value="1758"/>
</dbReference>
<dbReference type="InterPro" id="IPR039922">
    <property type="entry name" value="POFUT1"/>
</dbReference>
<keyword evidence="17" id="KW-0732">Signal</keyword>
<feature type="chain" id="PRO_5028144834" description="GDP-fucose protein O-fucosyltransferase 1" evidence="17">
    <location>
        <begin position="23"/>
        <end position="367"/>
    </location>
</feature>
<evidence type="ECO:0000256" key="17">
    <source>
        <dbReference type="SAM" id="SignalP"/>
    </source>
</evidence>
<dbReference type="KEGG" id="aten:116296225"/>
<evidence type="ECO:0000256" key="14">
    <source>
        <dbReference type="ARBA" id="ARBA00033080"/>
    </source>
</evidence>
<dbReference type="Pfam" id="PF10250">
    <property type="entry name" value="O-FucT"/>
    <property type="match status" value="1"/>
</dbReference>
<comment type="catalytic activity">
    <reaction evidence="16">
        <text>L-seryl-[protein] + GDP-beta-L-fucose = 3-O-(alpha-L-fucosyl)-L-seryl-[protein] + GDP + H(+)</text>
        <dbReference type="Rhea" id="RHEA:63644"/>
        <dbReference type="Rhea" id="RHEA-COMP:9863"/>
        <dbReference type="Rhea" id="RHEA-COMP:17914"/>
        <dbReference type="ChEBI" id="CHEBI:15378"/>
        <dbReference type="ChEBI" id="CHEBI:29999"/>
        <dbReference type="ChEBI" id="CHEBI:57273"/>
        <dbReference type="ChEBI" id="CHEBI:58189"/>
        <dbReference type="ChEBI" id="CHEBI:189632"/>
        <dbReference type="EC" id="2.4.1.221"/>
    </reaction>
    <physiologicalReaction direction="left-to-right" evidence="16">
        <dbReference type="Rhea" id="RHEA:63645"/>
    </physiologicalReaction>
</comment>
<dbReference type="RefSeq" id="XP_031560081.1">
    <property type="nucleotide sequence ID" value="XM_031704221.1"/>
</dbReference>
<keyword evidence="9" id="KW-0914">Notch signaling pathway</keyword>
<evidence type="ECO:0000256" key="7">
    <source>
        <dbReference type="ARBA" id="ARBA00022679"/>
    </source>
</evidence>
<dbReference type="AlphaFoldDB" id="A0A6P8HXK4"/>
<dbReference type="InParanoid" id="A0A6P8HXK4"/>
<keyword evidence="6" id="KW-0328">Glycosyltransferase</keyword>
<dbReference type="UniPathway" id="UPA00378"/>
<evidence type="ECO:0000256" key="10">
    <source>
        <dbReference type="ARBA" id="ARBA00023157"/>
    </source>
</evidence>
<dbReference type="EC" id="2.4.1.221" evidence="4"/>
<dbReference type="GO" id="GO:0005783">
    <property type="term" value="C:endoplasmic reticulum"/>
    <property type="evidence" value="ECO:0007669"/>
    <property type="project" value="UniProtKB-SubCell"/>
</dbReference>
<dbReference type="CDD" id="cd11302">
    <property type="entry name" value="O-FucT-1"/>
    <property type="match status" value="1"/>
</dbReference>
<accession>A0A6P8HXK4</accession>
<dbReference type="Proteomes" id="UP000515163">
    <property type="component" value="Unplaced"/>
</dbReference>
<comment type="catalytic activity">
    <reaction evidence="15">
        <text>L-threonyl-[protein] + GDP-beta-L-fucose = 3-O-(alpha-L-fucosyl)-L-threonyl-[protein] + GDP + H(+)</text>
        <dbReference type="Rhea" id="RHEA:70491"/>
        <dbReference type="Rhea" id="RHEA-COMP:11060"/>
        <dbReference type="Rhea" id="RHEA-COMP:17915"/>
        <dbReference type="ChEBI" id="CHEBI:15378"/>
        <dbReference type="ChEBI" id="CHEBI:30013"/>
        <dbReference type="ChEBI" id="CHEBI:57273"/>
        <dbReference type="ChEBI" id="CHEBI:58189"/>
        <dbReference type="ChEBI" id="CHEBI:189631"/>
        <dbReference type="EC" id="2.4.1.221"/>
    </reaction>
    <physiologicalReaction direction="left-to-right" evidence="15">
        <dbReference type="Rhea" id="RHEA:70492"/>
    </physiologicalReaction>
</comment>
<keyword evidence="12" id="KW-0294">Fucose metabolism</keyword>
<evidence type="ECO:0000313" key="18">
    <source>
        <dbReference type="Proteomes" id="UP000515163"/>
    </source>
</evidence>
<dbReference type="InterPro" id="IPR019378">
    <property type="entry name" value="GDP-Fuc_O-FucTrfase"/>
</dbReference>
<keyword evidence="18" id="KW-1185">Reference proteome</keyword>
<evidence type="ECO:0000313" key="19">
    <source>
        <dbReference type="RefSeq" id="XP_031560081.1"/>
    </source>
</evidence>
<sequence>MMWCFDFYISILAIFSILKVYGTESNITFDENGYILYCPCMGRYGNQAEHFLGSIAFAKGLNRTLVLPPWRTYKNIKFSEFFEVAPLQEYHRVLLMEEFLEKIAPKYWPVGKRIGYCWLPPQSTVKCTLKEGNPFQQFWDELGVDFDGYMSHHLSFDVEDPYTKKEWELEFPPSSFPVLALRGAPARFPVNEDHRHIQRYLKWSPHLLKQVSKLISELLPKGPFVGIHLRNGLDWENACMHVEGLPNFMASPQCLGYSQYRKLNKEICFPSKVEMLNRTKATVERIKASAVYVATDNEPMLSDLKATLLEYKTHVVHANPPLPQIDLIILAKSDFFIGNCVSSFTAHVKRERDVNGLPSSFWGYTEK</sequence>
<keyword evidence="8" id="KW-0256">Endoplasmic reticulum</keyword>
<organism evidence="18 19">
    <name type="scientific">Actinia tenebrosa</name>
    <name type="common">Australian red waratah sea anemone</name>
    <dbReference type="NCBI Taxonomy" id="6105"/>
    <lineage>
        <taxon>Eukaryota</taxon>
        <taxon>Metazoa</taxon>
        <taxon>Cnidaria</taxon>
        <taxon>Anthozoa</taxon>
        <taxon>Hexacorallia</taxon>
        <taxon>Actiniaria</taxon>
        <taxon>Actiniidae</taxon>
        <taxon>Actinia</taxon>
    </lineage>
</organism>
<comment type="subcellular location">
    <subcellularLocation>
        <location evidence="1">Endoplasmic reticulum</location>
    </subcellularLocation>
</comment>
<comment type="pathway">
    <text evidence="2">Protein modification; protein glycosylation.</text>
</comment>
<evidence type="ECO:0000256" key="5">
    <source>
        <dbReference type="ARBA" id="ARBA00021745"/>
    </source>
</evidence>
<dbReference type="PANTHER" id="PTHR21420">
    <property type="entry name" value="GDP-FUCOSE PROTEIN O-FUCOSYLTRANSFERASE 1"/>
    <property type="match status" value="1"/>
</dbReference>
<dbReference type="OrthoDB" id="10050276at2759"/>
<evidence type="ECO:0000256" key="13">
    <source>
        <dbReference type="ARBA" id="ARBA00023277"/>
    </source>
</evidence>
<keyword evidence="13" id="KW-0119">Carbohydrate metabolism</keyword>
<evidence type="ECO:0000256" key="2">
    <source>
        <dbReference type="ARBA" id="ARBA00004922"/>
    </source>
</evidence>
<dbReference type="GO" id="GO:0006004">
    <property type="term" value="P:fucose metabolic process"/>
    <property type="evidence" value="ECO:0007669"/>
    <property type="project" value="UniProtKB-KW"/>
</dbReference>
<dbReference type="GO" id="GO:0007219">
    <property type="term" value="P:Notch signaling pathway"/>
    <property type="evidence" value="ECO:0007669"/>
    <property type="project" value="UniProtKB-KW"/>
</dbReference>
<evidence type="ECO:0000256" key="12">
    <source>
        <dbReference type="ARBA" id="ARBA00023253"/>
    </source>
</evidence>
<evidence type="ECO:0000256" key="1">
    <source>
        <dbReference type="ARBA" id="ARBA00004240"/>
    </source>
</evidence>
<name>A0A6P8HXK4_ACTTE</name>
<keyword evidence="10" id="KW-1015">Disulfide bond</keyword>
<dbReference type="Gene3D" id="3.40.50.11350">
    <property type="match status" value="1"/>
</dbReference>
<dbReference type="PANTHER" id="PTHR21420:SF9">
    <property type="entry name" value="GDP-FUCOSE PROTEIN O-FUCOSYLTRANSFERASE 1"/>
    <property type="match status" value="1"/>
</dbReference>
<evidence type="ECO:0000256" key="9">
    <source>
        <dbReference type="ARBA" id="ARBA00022976"/>
    </source>
</evidence>
<evidence type="ECO:0000256" key="11">
    <source>
        <dbReference type="ARBA" id="ARBA00023180"/>
    </source>
</evidence>
<evidence type="ECO:0000256" key="4">
    <source>
        <dbReference type="ARBA" id="ARBA00012196"/>
    </source>
</evidence>
<keyword evidence="11" id="KW-0325">Glycoprotein</keyword>
<comment type="similarity">
    <text evidence="3">Belongs to the glycosyltransferase 65 family.</text>
</comment>
<keyword evidence="7" id="KW-0808">Transferase</keyword>
<evidence type="ECO:0000256" key="6">
    <source>
        <dbReference type="ARBA" id="ARBA00022676"/>
    </source>
</evidence>